<evidence type="ECO:0000256" key="1">
    <source>
        <dbReference type="SAM" id="SignalP"/>
    </source>
</evidence>
<keyword evidence="3" id="KW-1185">Reference proteome</keyword>
<evidence type="ECO:0000313" key="2">
    <source>
        <dbReference type="EMBL" id="KRG48160.1"/>
    </source>
</evidence>
<sequence length="188" mass="20784">MKLARAPALLLAGALLAAGAHAAPRTVTAPDAPRALQAKGPVSVKWDDPATFTEIRQSTNRFEAERGNWVQQLASYVQDTAAKPLQPGQTLDVTLVDIKRAGDYEPWHGPRGSDIRVMRDIYPPRITLQYTLKDASGRIVNEGEARLSDSGYLHNLGLRSDSDPLRYEKRLIDDWVKRQLTTQATAAR</sequence>
<protein>
    <recommendedName>
        <fullName evidence="4">DUF3016 domain-containing protein</fullName>
    </recommendedName>
</protein>
<comment type="caution">
    <text evidence="2">The sequence shown here is derived from an EMBL/GenBank/DDBJ whole genome shotgun (WGS) entry which is preliminary data.</text>
</comment>
<dbReference type="OrthoDB" id="195620at2"/>
<dbReference type="EMBL" id="LLXV01000063">
    <property type="protein sequence ID" value="KRG48160.1"/>
    <property type="molecule type" value="Genomic_DNA"/>
</dbReference>
<organism evidence="2 3">
    <name type="scientific">Stenotrophomonas beteli</name>
    <dbReference type="NCBI Taxonomy" id="3384461"/>
    <lineage>
        <taxon>Bacteria</taxon>
        <taxon>Pseudomonadati</taxon>
        <taxon>Pseudomonadota</taxon>
        <taxon>Gammaproteobacteria</taxon>
        <taxon>Lysobacterales</taxon>
        <taxon>Lysobacteraceae</taxon>
        <taxon>Stenotrophomonas</taxon>
        <taxon>Stenotrophomonas maltophilia group</taxon>
    </lineage>
</organism>
<dbReference type="AlphaFoldDB" id="A0A0R0ASL6"/>
<accession>A0A0R0ASL6</accession>
<dbReference type="Pfam" id="PF11454">
    <property type="entry name" value="DUF3016"/>
    <property type="match status" value="1"/>
</dbReference>
<evidence type="ECO:0008006" key="4">
    <source>
        <dbReference type="Google" id="ProtNLM"/>
    </source>
</evidence>
<evidence type="ECO:0000313" key="3">
    <source>
        <dbReference type="Proteomes" id="UP000051757"/>
    </source>
</evidence>
<dbReference type="InterPro" id="IPR021557">
    <property type="entry name" value="DUF3016"/>
</dbReference>
<reference evidence="2 3" key="1">
    <citation type="journal article" date="2016" name="Front. Microbiol.">
        <title>Genome Sequence of Type Strains of Genus Stenotrophomonas.</title>
        <authorList>
            <person name="Patil P.P."/>
            <person name="Midha S."/>
            <person name="Kumar S."/>
            <person name="Patil P.B."/>
        </authorList>
    </citation>
    <scope>NUCLEOTIDE SEQUENCE [LARGE SCALE GENOMIC DNA]</scope>
    <source>
        <strain evidence="2 3">LMG 978</strain>
    </source>
</reference>
<dbReference type="Proteomes" id="UP000051757">
    <property type="component" value="Unassembled WGS sequence"/>
</dbReference>
<keyword evidence="1" id="KW-0732">Signal</keyword>
<proteinExistence type="predicted"/>
<gene>
    <name evidence="2" type="ORF">ARC23_17610</name>
</gene>
<feature type="signal peptide" evidence="1">
    <location>
        <begin position="1"/>
        <end position="22"/>
    </location>
</feature>
<name>A0A0R0ASL6_9GAMM</name>
<feature type="chain" id="PRO_5006391245" description="DUF3016 domain-containing protein" evidence="1">
    <location>
        <begin position="23"/>
        <end position="188"/>
    </location>
</feature>